<feature type="compositionally biased region" description="Basic and acidic residues" evidence="1">
    <location>
        <begin position="81"/>
        <end position="96"/>
    </location>
</feature>
<feature type="compositionally biased region" description="Polar residues" evidence="1">
    <location>
        <begin position="115"/>
        <end position="135"/>
    </location>
</feature>
<sequence>MEWGHQLTTILVAVACFMNNFQSGHGDNSAEHQRSKRAEYDFNYTGMWISNGVMIAFVSLIVLYGLYKSYIGEVHMPIKKEAPSTKNEENGAKTDDAELSAVNPAYIDDHGLQPSAGTQTDFPDVTETSQTDDTS</sequence>
<organism evidence="3 4">
    <name type="scientific">Stichopus japonicus</name>
    <name type="common">Sea cucumber</name>
    <dbReference type="NCBI Taxonomy" id="307972"/>
    <lineage>
        <taxon>Eukaryota</taxon>
        <taxon>Metazoa</taxon>
        <taxon>Echinodermata</taxon>
        <taxon>Eleutherozoa</taxon>
        <taxon>Echinozoa</taxon>
        <taxon>Holothuroidea</taxon>
        <taxon>Aspidochirotacea</taxon>
        <taxon>Aspidochirotida</taxon>
        <taxon>Stichopodidae</taxon>
        <taxon>Apostichopus</taxon>
    </lineage>
</organism>
<keyword evidence="2" id="KW-0472">Membrane</keyword>
<feature type="transmembrane region" description="Helical" evidence="2">
    <location>
        <begin position="47"/>
        <end position="67"/>
    </location>
</feature>
<protein>
    <submittedName>
        <fullName evidence="3">Uncharacterized protein</fullName>
    </submittedName>
</protein>
<proteinExistence type="predicted"/>
<accession>A0A2G8LRV8</accession>
<evidence type="ECO:0000256" key="1">
    <source>
        <dbReference type="SAM" id="MobiDB-lite"/>
    </source>
</evidence>
<reference evidence="3 4" key="1">
    <citation type="journal article" date="2017" name="PLoS Biol.">
        <title>The sea cucumber genome provides insights into morphological evolution and visceral regeneration.</title>
        <authorList>
            <person name="Zhang X."/>
            <person name="Sun L."/>
            <person name="Yuan J."/>
            <person name="Sun Y."/>
            <person name="Gao Y."/>
            <person name="Zhang L."/>
            <person name="Li S."/>
            <person name="Dai H."/>
            <person name="Hamel J.F."/>
            <person name="Liu C."/>
            <person name="Yu Y."/>
            <person name="Liu S."/>
            <person name="Lin W."/>
            <person name="Guo K."/>
            <person name="Jin S."/>
            <person name="Xu P."/>
            <person name="Storey K.B."/>
            <person name="Huan P."/>
            <person name="Zhang T."/>
            <person name="Zhou Y."/>
            <person name="Zhang J."/>
            <person name="Lin C."/>
            <person name="Li X."/>
            <person name="Xing L."/>
            <person name="Huo D."/>
            <person name="Sun M."/>
            <person name="Wang L."/>
            <person name="Mercier A."/>
            <person name="Li F."/>
            <person name="Yang H."/>
            <person name="Xiang J."/>
        </authorList>
    </citation>
    <scope>NUCLEOTIDE SEQUENCE [LARGE SCALE GENOMIC DNA]</scope>
    <source>
        <strain evidence="3">Shaxun</strain>
        <tissue evidence="3">Muscle</tissue>
    </source>
</reference>
<keyword evidence="2" id="KW-0812">Transmembrane</keyword>
<dbReference type="EMBL" id="MRZV01000002">
    <property type="protein sequence ID" value="PIK62993.1"/>
    <property type="molecule type" value="Genomic_DNA"/>
</dbReference>
<evidence type="ECO:0000256" key="2">
    <source>
        <dbReference type="SAM" id="Phobius"/>
    </source>
</evidence>
<dbReference type="AlphaFoldDB" id="A0A2G8LRV8"/>
<keyword evidence="4" id="KW-1185">Reference proteome</keyword>
<feature type="region of interest" description="Disordered" evidence="1">
    <location>
        <begin position="81"/>
        <end position="135"/>
    </location>
</feature>
<name>A0A2G8LRV8_STIJA</name>
<comment type="caution">
    <text evidence="3">The sequence shown here is derived from an EMBL/GenBank/DDBJ whole genome shotgun (WGS) entry which is preliminary data.</text>
</comment>
<evidence type="ECO:0000313" key="4">
    <source>
        <dbReference type="Proteomes" id="UP000230750"/>
    </source>
</evidence>
<gene>
    <name evidence="3" type="ORF">BSL78_00120</name>
</gene>
<evidence type="ECO:0000313" key="3">
    <source>
        <dbReference type="EMBL" id="PIK62993.1"/>
    </source>
</evidence>
<dbReference type="Proteomes" id="UP000230750">
    <property type="component" value="Unassembled WGS sequence"/>
</dbReference>
<keyword evidence="2" id="KW-1133">Transmembrane helix</keyword>